<evidence type="ECO:0000313" key="2">
    <source>
        <dbReference type="Proteomes" id="UP001467690"/>
    </source>
</evidence>
<organism evidence="1 2">
    <name type="scientific">Catenovulum sediminis</name>
    <dbReference type="NCBI Taxonomy" id="1740262"/>
    <lineage>
        <taxon>Bacteria</taxon>
        <taxon>Pseudomonadati</taxon>
        <taxon>Pseudomonadota</taxon>
        <taxon>Gammaproteobacteria</taxon>
        <taxon>Alteromonadales</taxon>
        <taxon>Alteromonadaceae</taxon>
        <taxon>Catenovulum</taxon>
    </lineage>
</organism>
<keyword evidence="2" id="KW-1185">Reference proteome</keyword>
<reference evidence="1 2" key="1">
    <citation type="submission" date="2024-06" db="EMBL/GenBank/DDBJ databases">
        <authorList>
            <person name="Chen R.Y."/>
        </authorList>
    </citation>
    <scope>NUCLEOTIDE SEQUENCE [LARGE SCALE GENOMIC DNA]</scope>
    <source>
        <strain evidence="1 2">D2</strain>
    </source>
</reference>
<accession>A0ABV1RHE3</accession>
<dbReference type="EMBL" id="JBELOE010000210">
    <property type="protein sequence ID" value="MER2492362.1"/>
    <property type="molecule type" value="Genomic_DNA"/>
</dbReference>
<gene>
    <name evidence="1" type="ORF">ABS311_10775</name>
</gene>
<evidence type="ECO:0000313" key="1">
    <source>
        <dbReference type="EMBL" id="MER2492362.1"/>
    </source>
</evidence>
<protein>
    <submittedName>
        <fullName evidence="1">Uncharacterized protein</fullName>
    </submittedName>
</protein>
<sequence length="78" mass="8923">MKEAQAQASLSIELNVTCPYCDDYFDLFELDGGRLNDDGYLMKNACPDGYWTDTHEKFKEVVNCPECKNKVHVKGIAW</sequence>
<proteinExistence type="predicted"/>
<comment type="caution">
    <text evidence="1">The sequence shown here is derived from an EMBL/GenBank/DDBJ whole genome shotgun (WGS) entry which is preliminary data.</text>
</comment>
<dbReference type="RefSeq" id="WP_350401891.1">
    <property type="nucleotide sequence ID" value="NZ_JBELOE010000210.1"/>
</dbReference>
<name>A0ABV1RHE3_9ALTE</name>
<dbReference type="Proteomes" id="UP001467690">
    <property type="component" value="Unassembled WGS sequence"/>
</dbReference>